<dbReference type="InParanoid" id="A0A2G5F5V5"/>
<sequence>MSGLNPFERSNLIKDFCKFEELWKTSLKREHNFSRTYSYGFCEDDKMIRKSSPRCLTLTNPIYHIFKST</sequence>
<protein>
    <submittedName>
        <fullName evidence="1">Uncharacterized protein</fullName>
    </submittedName>
</protein>
<proteinExistence type="predicted"/>
<accession>A0A2G5F5V5</accession>
<dbReference type="Proteomes" id="UP000230069">
    <property type="component" value="Unassembled WGS sequence"/>
</dbReference>
<evidence type="ECO:0000313" key="1">
    <source>
        <dbReference type="EMBL" id="PIA63408.1"/>
    </source>
</evidence>
<name>A0A2G5F5V5_AQUCA</name>
<reference evidence="1 2" key="1">
    <citation type="submission" date="2017-09" db="EMBL/GenBank/DDBJ databases">
        <title>WGS assembly of Aquilegia coerulea Goldsmith.</title>
        <authorList>
            <person name="Hodges S."/>
            <person name="Kramer E."/>
            <person name="Nordborg M."/>
            <person name="Tomkins J."/>
            <person name="Borevitz J."/>
            <person name="Derieg N."/>
            <person name="Yan J."/>
            <person name="Mihaltcheva S."/>
            <person name="Hayes R.D."/>
            <person name="Rokhsar D."/>
        </authorList>
    </citation>
    <scope>NUCLEOTIDE SEQUENCE [LARGE SCALE GENOMIC DNA]</scope>
    <source>
        <strain evidence="2">cv. Goldsmith</strain>
    </source>
</reference>
<evidence type="ECO:0000313" key="2">
    <source>
        <dbReference type="Proteomes" id="UP000230069"/>
    </source>
</evidence>
<organism evidence="1 2">
    <name type="scientific">Aquilegia coerulea</name>
    <name type="common">Rocky mountain columbine</name>
    <dbReference type="NCBI Taxonomy" id="218851"/>
    <lineage>
        <taxon>Eukaryota</taxon>
        <taxon>Viridiplantae</taxon>
        <taxon>Streptophyta</taxon>
        <taxon>Embryophyta</taxon>
        <taxon>Tracheophyta</taxon>
        <taxon>Spermatophyta</taxon>
        <taxon>Magnoliopsida</taxon>
        <taxon>Ranunculales</taxon>
        <taxon>Ranunculaceae</taxon>
        <taxon>Thalictroideae</taxon>
        <taxon>Aquilegia</taxon>
    </lineage>
</organism>
<keyword evidence="2" id="KW-1185">Reference proteome</keyword>
<dbReference type="AlphaFoldDB" id="A0A2G5F5V5"/>
<dbReference type="EMBL" id="KZ305019">
    <property type="protein sequence ID" value="PIA63408.1"/>
    <property type="molecule type" value="Genomic_DNA"/>
</dbReference>
<gene>
    <name evidence="1" type="ORF">AQUCO_00201033v1</name>
</gene>